<accession>A0A3S4CHI7</accession>
<keyword evidence="7" id="KW-1185">Reference proteome</keyword>
<dbReference type="Proteomes" id="UP000270743">
    <property type="component" value="Unassembled WGS sequence"/>
</dbReference>
<dbReference type="AlphaFoldDB" id="A0A3S4CHI7"/>
<evidence type="ECO:0000313" key="7">
    <source>
        <dbReference type="Proteomes" id="UP000270743"/>
    </source>
</evidence>
<reference evidence="6 7" key="1">
    <citation type="submission" date="2018-12" db="EMBL/GenBank/DDBJ databases">
        <authorList>
            <person name="Criscuolo A."/>
        </authorList>
    </citation>
    <scope>NUCLEOTIDE SEQUENCE [LARGE SCALE GENOMIC DNA]</scope>
    <source>
        <strain evidence="6">ACIP1116241</strain>
    </source>
</reference>
<dbReference type="Pfam" id="PF01566">
    <property type="entry name" value="Nramp"/>
    <property type="match status" value="1"/>
</dbReference>
<dbReference type="OrthoDB" id="141480at2"/>
<dbReference type="GO" id="GO:0034755">
    <property type="term" value="P:iron ion transmembrane transport"/>
    <property type="evidence" value="ECO:0007669"/>
    <property type="project" value="TreeGrafter"/>
</dbReference>
<evidence type="ECO:0000313" key="6">
    <source>
        <dbReference type="EMBL" id="VDS07850.1"/>
    </source>
</evidence>
<name>A0A3S4CHI7_9RHOB</name>
<feature type="transmembrane region" description="Helical" evidence="5">
    <location>
        <begin position="353"/>
        <end position="370"/>
    </location>
</feature>
<dbReference type="GO" id="GO:0005384">
    <property type="term" value="F:manganese ion transmembrane transporter activity"/>
    <property type="evidence" value="ECO:0007669"/>
    <property type="project" value="TreeGrafter"/>
</dbReference>
<dbReference type="PANTHER" id="PTHR11706:SF2">
    <property type="entry name" value="TRANSPORTER PROTEIN"/>
    <property type="match status" value="1"/>
</dbReference>
<dbReference type="InterPro" id="IPR001046">
    <property type="entry name" value="NRAMP_fam"/>
</dbReference>
<feature type="transmembrane region" description="Helical" evidence="5">
    <location>
        <begin position="41"/>
        <end position="63"/>
    </location>
</feature>
<gene>
    <name evidence="6" type="ORF">PARHAE_01028</name>
</gene>
<keyword evidence="3 5" id="KW-1133">Transmembrane helix</keyword>
<dbReference type="EMBL" id="UZWE01000023">
    <property type="protein sequence ID" value="VDS07850.1"/>
    <property type="molecule type" value="Genomic_DNA"/>
</dbReference>
<evidence type="ECO:0000256" key="2">
    <source>
        <dbReference type="ARBA" id="ARBA00022692"/>
    </source>
</evidence>
<feature type="transmembrane region" description="Helical" evidence="5">
    <location>
        <begin position="124"/>
        <end position="140"/>
    </location>
</feature>
<dbReference type="GO" id="GO:0015086">
    <property type="term" value="F:cadmium ion transmembrane transporter activity"/>
    <property type="evidence" value="ECO:0007669"/>
    <property type="project" value="TreeGrafter"/>
</dbReference>
<evidence type="ECO:0000256" key="3">
    <source>
        <dbReference type="ARBA" id="ARBA00022989"/>
    </source>
</evidence>
<evidence type="ECO:0000256" key="1">
    <source>
        <dbReference type="ARBA" id="ARBA00004141"/>
    </source>
</evidence>
<protein>
    <submittedName>
        <fullName evidence="6">Natural resistance-associated macrophage protein</fullName>
    </submittedName>
</protein>
<organism evidence="6 7">
    <name type="scientific">Paracoccus haematequi</name>
    <dbReference type="NCBI Taxonomy" id="2491866"/>
    <lineage>
        <taxon>Bacteria</taxon>
        <taxon>Pseudomonadati</taxon>
        <taxon>Pseudomonadota</taxon>
        <taxon>Alphaproteobacteria</taxon>
        <taxon>Rhodobacterales</taxon>
        <taxon>Paracoccaceae</taxon>
        <taxon>Paracoccus</taxon>
    </lineage>
</organism>
<feature type="transmembrane region" description="Helical" evidence="5">
    <location>
        <begin position="230"/>
        <end position="253"/>
    </location>
</feature>
<keyword evidence="4 5" id="KW-0472">Membrane</keyword>
<dbReference type="RefSeq" id="WP_126153536.1">
    <property type="nucleotide sequence ID" value="NZ_UZWE01000023.1"/>
</dbReference>
<keyword evidence="2 5" id="KW-0812">Transmembrane</keyword>
<feature type="transmembrane region" description="Helical" evidence="5">
    <location>
        <begin position="323"/>
        <end position="347"/>
    </location>
</feature>
<evidence type="ECO:0000256" key="5">
    <source>
        <dbReference type="SAM" id="Phobius"/>
    </source>
</evidence>
<dbReference type="GO" id="GO:0005886">
    <property type="term" value="C:plasma membrane"/>
    <property type="evidence" value="ECO:0007669"/>
    <property type="project" value="TreeGrafter"/>
</dbReference>
<feature type="transmembrane region" description="Helical" evidence="5">
    <location>
        <begin position="286"/>
        <end position="311"/>
    </location>
</feature>
<feature type="transmembrane region" description="Helical" evidence="5">
    <location>
        <begin position="152"/>
        <end position="169"/>
    </location>
</feature>
<evidence type="ECO:0000256" key="4">
    <source>
        <dbReference type="ARBA" id="ARBA00023136"/>
    </source>
</evidence>
<sequence length="410" mass="42193">MSATAVPTAANATLRGGFLAAIFLMATSAIGPGFITQTATFTAKLGAAFAFAILASILIDFVVQLNIWRITALTRKNASETANAAIPGSGYLLAVLVMIGGLAFNVGNIAGAGLGMNAMFGLDPKIGGAISALLAIGVFLSKRAGLLLDRSLIGLGILMIVMTVIVAVTSNPPVGEALRQTVFPAVIDFPTITTIVGGTVGGYITYSGAHRLLDKGLVGEQHLAAVTRASLTGIAVTGVMRFVLFLAILGVVASGVTLDLSSQAANPAAQAFAAALGDWGMRIFGVVLWAAAITSVIGAAYTSVSFLVAFMEMTERSRNIATVIFIGVSLAVFVAIGTAPAALLVFVGGFNGLILPIGLTIFTYVGFARSDLMGGHRYNRPLLILSAIVCALTWYMGYRSFGAIFAFLGL</sequence>
<proteinExistence type="predicted"/>
<feature type="transmembrane region" description="Helical" evidence="5">
    <location>
        <begin position="84"/>
        <end position="104"/>
    </location>
</feature>
<feature type="transmembrane region" description="Helical" evidence="5">
    <location>
        <begin position="382"/>
        <end position="408"/>
    </location>
</feature>
<dbReference type="PANTHER" id="PTHR11706">
    <property type="entry name" value="SOLUTE CARRIER PROTEIN FAMILY 11 MEMBER"/>
    <property type="match status" value="1"/>
</dbReference>
<feature type="transmembrane region" description="Helical" evidence="5">
    <location>
        <begin position="12"/>
        <end position="35"/>
    </location>
</feature>
<feature type="transmembrane region" description="Helical" evidence="5">
    <location>
        <begin position="189"/>
        <end position="209"/>
    </location>
</feature>
<comment type="subcellular location">
    <subcellularLocation>
        <location evidence="1">Membrane</location>
        <topology evidence="1">Multi-pass membrane protein</topology>
    </subcellularLocation>
</comment>